<name>A0A444HXB1_RHILE</name>
<accession>A0A444HXB1</accession>
<gene>
    <name evidence="1" type="ORF">EHI47_18515</name>
</gene>
<dbReference type="AlphaFoldDB" id="A0A444HXB1"/>
<reference evidence="1 2" key="1">
    <citation type="submission" date="2019-01" db="EMBL/GenBank/DDBJ databases">
        <title>RHIZO-ID as a novel technology for direct rhizobia identification.</title>
        <authorList>
            <person name="De Meyer S.E."/>
        </authorList>
    </citation>
    <scope>NUCLEOTIDE SEQUENCE [LARGE SCALE GENOMIC DNA]</scope>
    <source>
        <strain evidence="1 2">WSM448</strain>
    </source>
</reference>
<sequence>MAQMDFPHDLKLDPTDIERRGVLRDQETNLIRSRVGILLSLYFKDGYLREKRKELVAALGEYMDVFGEQITHFKHGEDGRLHKYSGDGIPDAYLRDVDLPENEMFYLHVRHYDPREQNDPSLYMFMAFGHQRGDQWPLSGLKVHIPPSFVFEQTERFMKLIARWCDRLDVVHGSGGLGTLSNPGSETSGDAYYYPWLAEYPALEYDAMGNYFATTYKGGFDRPRSSNWLTILGDDNVAKLGGEAAIAAQLSEDISVIRFKSGIIIRAGALPVLGSAATGGVPEAYRIVARIVKPIRFEEYRFSIFKLPAHLNSGTEARLAENLKWIRRFD</sequence>
<dbReference type="Pfam" id="PF11876">
    <property type="entry name" value="TsiV"/>
    <property type="match status" value="1"/>
</dbReference>
<comment type="caution">
    <text evidence="1">The sequence shown here is derived from an EMBL/GenBank/DDBJ whole genome shotgun (WGS) entry which is preliminary data.</text>
</comment>
<proteinExistence type="predicted"/>
<dbReference type="EMBL" id="SBHX01000044">
    <property type="protein sequence ID" value="RWX28693.1"/>
    <property type="molecule type" value="Genomic_DNA"/>
</dbReference>
<dbReference type="Proteomes" id="UP000283817">
    <property type="component" value="Unassembled WGS sequence"/>
</dbReference>
<protein>
    <submittedName>
        <fullName evidence="1">DUF3396 domain-containing protein</fullName>
    </submittedName>
</protein>
<evidence type="ECO:0000313" key="1">
    <source>
        <dbReference type="EMBL" id="RWX28693.1"/>
    </source>
</evidence>
<evidence type="ECO:0000313" key="2">
    <source>
        <dbReference type="Proteomes" id="UP000283817"/>
    </source>
</evidence>
<organism evidence="1 2">
    <name type="scientific">Rhizobium leguminosarum</name>
    <dbReference type="NCBI Taxonomy" id="384"/>
    <lineage>
        <taxon>Bacteria</taxon>
        <taxon>Pseudomonadati</taxon>
        <taxon>Pseudomonadota</taxon>
        <taxon>Alphaproteobacteria</taxon>
        <taxon>Hyphomicrobiales</taxon>
        <taxon>Rhizobiaceae</taxon>
        <taxon>Rhizobium/Agrobacterium group</taxon>
        <taxon>Rhizobium</taxon>
    </lineage>
</organism>
<dbReference type="InterPro" id="IPR021815">
    <property type="entry name" value="TsiV"/>
</dbReference>